<dbReference type="RefSeq" id="WP_070874394.1">
    <property type="nucleotide sequence ID" value="NZ_CAJFZX010000001.1"/>
</dbReference>
<evidence type="ECO:0000259" key="3">
    <source>
        <dbReference type="Pfam" id="PF13649"/>
    </source>
</evidence>
<dbReference type="Gene3D" id="2.20.25.110">
    <property type="entry name" value="S-adenosyl-L-methionine-dependent methyltransferases"/>
    <property type="match status" value="1"/>
</dbReference>
<dbReference type="Pfam" id="PF13649">
    <property type="entry name" value="Methyltransf_25"/>
    <property type="match status" value="1"/>
</dbReference>
<dbReference type="InterPro" id="IPR029063">
    <property type="entry name" value="SAM-dependent_MTases_sf"/>
</dbReference>
<dbReference type="PANTHER" id="PTHR43861">
    <property type="entry name" value="TRANS-ACONITATE 2-METHYLTRANSFERASE-RELATED"/>
    <property type="match status" value="1"/>
</dbReference>
<dbReference type="PANTHER" id="PTHR43861:SF1">
    <property type="entry name" value="TRANS-ACONITATE 2-METHYLTRANSFERASE"/>
    <property type="match status" value="1"/>
</dbReference>
<protein>
    <submittedName>
        <fullName evidence="4">Methyltransferase domain-containing protein</fullName>
    </submittedName>
</protein>
<evidence type="ECO:0000313" key="5">
    <source>
        <dbReference type="Proteomes" id="UP000441585"/>
    </source>
</evidence>
<dbReference type="Proteomes" id="UP000441585">
    <property type="component" value="Unassembled WGS sequence"/>
</dbReference>
<keyword evidence="1 4" id="KW-0489">Methyltransferase</keyword>
<evidence type="ECO:0000256" key="1">
    <source>
        <dbReference type="ARBA" id="ARBA00022603"/>
    </source>
</evidence>
<dbReference type="AlphaFoldDB" id="A0A6I2MCF5"/>
<proteinExistence type="predicted"/>
<gene>
    <name evidence="4" type="ORF">GJU41_18365</name>
</gene>
<evidence type="ECO:0000256" key="2">
    <source>
        <dbReference type="ARBA" id="ARBA00022679"/>
    </source>
</evidence>
<dbReference type="Gene3D" id="3.40.50.150">
    <property type="entry name" value="Vaccinia Virus protein VP39"/>
    <property type="match status" value="1"/>
</dbReference>
<feature type="domain" description="Methyltransferase" evidence="3">
    <location>
        <begin position="40"/>
        <end position="136"/>
    </location>
</feature>
<keyword evidence="2 4" id="KW-0808">Transferase</keyword>
<sequence length="247" mass="28192">MIYKGFAEIYDELMKEAPYTLWTEFLHERMAKFGNGGTNVLDLGCGTGEISIRLKQKGYQVTGMDISEEMLSIAFQKTAAEGLSIPFFQHDMRLPSELGQLFDGIFICCDSLNYLDTEEDVHAALNAAFDQLAPGGILVFDVHSLYKIHEIFNEATFADNNDEVSYIWNSFIGDAPDSIEHDLSFFVKRGSMYERFDEYHTQRTYSVNQYEEMIKQAGFSLLEITADFKNQPPESHSERIFFVAAKK</sequence>
<dbReference type="EMBL" id="WKKF01000007">
    <property type="protein sequence ID" value="MRX55930.1"/>
    <property type="molecule type" value="Genomic_DNA"/>
</dbReference>
<dbReference type="GO" id="GO:0008168">
    <property type="term" value="F:methyltransferase activity"/>
    <property type="evidence" value="ECO:0007669"/>
    <property type="project" value="UniProtKB-KW"/>
</dbReference>
<dbReference type="InterPro" id="IPR041698">
    <property type="entry name" value="Methyltransf_25"/>
</dbReference>
<evidence type="ECO:0000313" key="4">
    <source>
        <dbReference type="EMBL" id="MRX55930.1"/>
    </source>
</evidence>
<dbReference type="GO" id="GO:0032259">
    <property type="term" value="P:methylation"/>
    <property type="evidence" value="ECO:0007669"/>
    <property type="project" value="UniProtKB-KW"/>
</dbReference>
<dbReference type="SUPFAM" id="SSF53335">
    <property type="entry name" value="S-adenosyl-L-methionine-dependent methyltransferases"/>
    <property type="match status" value="1"/>
</dbReference>
<reference evidence="4 5" key="1">
    <citation type="submission" date="2019-11" db="EMBL/GenBank/DDBJ databases">
        <title>Bacillus idriensis genome.</title>
        <authorList>
            <person name="Konopka E.N."/>
            <person name="Newman J.D."/>
        </authorList>
    </citation>
    <scope>NUCLEOTIDE SEQUENCE [LARGE SCALE GENOMIC DNA]</scope>
    <source>
        <strain evidence="4 5">DSM 19097</strain>
    </source>
</reference>
<dbReference type="CDD" id="cd02440">
    <property type="entry name" value="AdoMet_MTases"/>
    <property type="match status" value="1"/>
</dbReference>
<accession>A0A6I2MCF5</accession>
<organism evidence="4 5">
    <name type="scientific">Metabacillus idriensis</name>
    <dbReference type="NCBI Taxonomy" id="324768"/>
    <lineage>
        <taxon>Bacteria</taxon>
        <taxon>Bacillati</taxon>
        <taxon>Bacillota</taxon>
        <taxon>Bacilli</taxon>
        <taxon>Bacillales</taxon>
        <taxon>Bacillaceae</taxon>
        <taxon>Metabacillus</taxon>
    </lineage>
</organism>
<name>A0A6I2MCF5_9BACI</name>
<comment type="caution">
    <text evidence="4">The sequence shown here is derived from an EMBL/GenBank/DDBJ whole genome shotgun (WGS) entry which is preliminary data.</text>
</comment>
<keyword evidence="5" id="KW-1185">Reference proteome</keyword>